<dbReference type="RefSeq" id="WP_271338578.1">
    <property type="nucleotide sequence ID" value="NZ_JAMZNK010000071.1"/>
</dbReference>
<keyword evidence="2" id="KW-1185">Reference proteome</keyword>
<proteinExistence type="predicted"/>
<gene>
    <name evidence="1" type="ORF">NJT12_23635</name>
</gene>
<sequence length="164" mass="19623">MIIHSDVQGDLKSELDIIGVRFPNHMQDYRFVNVEDKLQSSDSRIEIIIADVKNYKNVTNLEFNKGLRQNRESIVQLINWLGVFKTVDDKTVEKFEYYLNLHRIKNWNGFAEFQEDLEIGKFNFKFTFFAPSLPEWDGKNLKYIHGEEIIDFIWECLNCKFRLY</sequence>
<reference evidence="1 2" key="1">
    <citation type="journal article" date="2023" name="Chemosphere">
        <title>Whole genome analysis of Flavobacterium aziz-sancarii sp. nov., isolated from Ardley Island (Antarctica), revealed a rich resistome and bioremediation potential.</title>
        <authorList>
            <person name="Otur C."/>
            <person name="Okay S."/>
            <person name="Kurt-Kizildogan A."/>
        </authorList>
    </citation>
    <scope>NUCLEOTIDE SEQUENCE [LARGE SCALE GENOMIC DNA]</scope>
    <source>
        <strain evidence="1 2">AC</strain>
    </source>
</reference>
<evidence type="ECO:0000313" key="1">
    <source>
        <dbReference type="EMBL" id="MDA6072617.1"/>
    </source>
</evidence>
<protein>
    <submittedName>
        <fullName evidence="1">Uncharacterized protein</fullName>
    </submittedName>
</protein>
<comment type="caution">
    <text evidence="1">The sequence shown here is derived from an EMBL/GenBank/DDBJ whole genome shotgun (WGS) entry which is preliminary data.</text>
</comment>
<dbReference type="EMBL" id="JAMZNK010000071">
    <property type="protein sequence ID" value="MDA6072617.1"/>
    <property type="molecule type" value="Genomic_DNA"/>
</dbReference>
<organism evidence="1 2">
    <name type="scientific">Flavobacterium azizsancarii</name>
    <dbReference type="NCBI Taxonomy" id="2961580"/>
    <lineage>
        <taxon>Bacteria</taxon>
        <taxon>Pseudomonadati</taxon>
        <taxon>Bacteroidota</taxon>
        <taxon>Flavobacteriia</taxon>
        <taxon>Flavobacteriales</taxon>
        <taxon>Flavobacteriaceae</taxon>
        <taxon>Flavobacterium</taxon>
    </lineage>
</organism>
<name>A0ABT4WKC6_9FLAO</name>
<accession>A0ABT4WKC6</accession>
<dbReference type="Proteomes" id="UP001212170">
    <property type="component" value="Unassembled WGS sequence"/>
</dbReference>
<evidence type="ECO:0000313" key="2">
    <source>
        <dbReference type="Proteomes" id="UP001212170"/>
    </source>
</evidence>